<feature type="compositionally biased region" description="Basic and acidic residues" evidence="1">
    <location>
        <begin position="77"/>
        <end position="92"/>
    </location>
</feature>
<keyword evidence="3" id="KW-1185">Reference proteome</keyword>
<feature type="region of interest" description="Disordered" evidence="1">
    <location>
        <begin position="293"/>
        <end position="343"/>
    </location>
</feature>
<feature type="region of interest" description="Disordered" evidence="1">
    <location>
        <begin position="77"/>
        <end position="98"/>
    </location>
</feature>
<dbReference type="EMBL" id="JASNQZ010000015">
    <property type="protein sequence ID" value="KAL0945965.1"/>
    <property type="molecule type" value="Genomic_DNA"/>
</dbReference>
<evidence type="ECO:0000313" key="2">
    <source>
        <dbReference type="EMBL" id="KAL0945965.1"/>
    </source>
</evidence>
<reference evidence="3" key="1">
    <citation type="submission" date="2024-06" db="EMBL/GenBank/DDBJ databases">
        <title>Multi-omics analyses provide insights into the biosynthesis of the anticancer antibiotic pleurotin in Hohenbuehelia grisea.</title>
        <authorList>
            <person name="Weaver J.A."/>
            <person name="Alberti F."/>
        </authorList>
    </citation>
    <scope>NUCLEOTIDE SEQUENCE [LARGE SCALE GENOMIC DNA]</scope>
    <source>
        <strain evidence="3">T-177</strain>
    </source>
</reference>
<sequence length="582" mass="65273">MLDSDQDDLGVDVGAEMLYADATTQDTTRQRNENTALGVSPGFEFLTRPILLSAITQIILGRIADISWMRTMGRSNASREAHVQMREPESRDTQPQPLVQVTESHDHQPWPDVMVTQEDVSADHDLAQPVESQPPQLPRLDAMDVQDVNIIDHHIGQPLESRLPVSFPPKEATRGELGQAMTTERTESPVLPALAANIADIAQDLGNHNMVTSGTSSVPAVAPRIHTDEGDNRARPHQEYETDIDMTEQSATSAAISPDKVTDSELKTYATKADIEHLQRNMDAQFACLRRSQRIKDSSSTHSTSSISDNSADNSADEAKRGRRSKTRGPRHRTPAQNKTAEEVRRFTLEMLGCDRDEPLPPPPSEDEIHDFVIRKCDGPDTTFKIDYSKGRSPWNKRAAKVFVRSFITHGGFVTRSLDAIEKAFITHIKALNRRYQLFRHRKIAVNSHPDLLKFSSVVGDLGPNGMSSDEHDDDEEGQRIYAIRQHKWRNPAIIPWIRQLDLAYIGTRHGPLGSLRGNWPRIRKPSIGVDKDHSSPVVGLPLNFYDPVWLNKLHPGEVEDLDIQPSMNLEHTPAFLQYVVY</sequence>
<feature type="compositionally biased region" description="Low complexity" evidence="1">
    <location>
        <begin position="300"/>
        <end position="314"/>
    </location>
</feature>
<evidence type="ECO:0000313" key="3">
    <source>
        <dbReference type="Proteomes" id="UP001556367"/>
    </source>
</evidence>
<protein>
    <submittedName>
        <fullName evidence="2">Uncharacterized protein</fullName>
    </submittedName>
</protein>
<feature type="compositionally biased region" description="Basic and acidic residues" evidence="1">
    <location>
        <begin position="225"/>
        <end position="236"/>
    </location>
</feature>
<name>A0ABR3IRN0_9AGAR</name>
<comment type="caution">
    <text evidence="2">The sequence shown here is derived from an EMBL/GenBank/DDBJ whole genome shotgun (WGS) entry which is preliminary data.</text>
</comment>
<evidence type="ECO:0000256" key="1">
    <source>
        <dbReference type="SAM" id="MobiDB-lite"/>
    </source>
</evidence>
<organism evidence="2 3">
    <name type="scientific">Hohenbuehelia grisea</name>
    <dbReference type="NCBI Taxonomy" id="104357"/>
    <lineage>
        <taxon>Eukaryota</taxon>
        <taxon>Fungi</taxon>
        <taxon>Dikarya</taxon>
        <taxon>Basidiomycota</taxon>
        <taxon>Agaricomycotina</taxon>
        <taxon>Agaricomycetes</taxon>
        <taxon>Agaricomycetidae</taxon>
        <taxon>Agaricales</taxon>
        <taxon>Pleurotineae</taxon>
        <taxon>Pleurotaceae</taxon>
        <taxon>Hohenbuehelia</taxon>
    </lineage>
</organism>
<feature type="compositionally biased region" description="Basic residues" evidence="1">
    <location>
        <begin position="321"/>
        <end position="334"/>
    </location>
</feature>
<gene>
    <name evidence="2" type="ORF">HGRIS_012243</name>
</gene>
<accession>A0ABR3IRN0</accession>
<dbReference type="Proteomes" id="UP001556367">
    <property type="component" value="Unassembled WGS sequence"/>
</dbReference>
<feature type="region of interest" description="Disordered" evidence="1">
    <location>
        <begin position="214"/>
        <end position="236"/>
    </location>
</feature>
<proteinExistence type="predicted"/>